<dbReference type="Proteomes" id="UP000507245">
    <property type="component" value="Unassembled WGS sequence"/>
</dbReference>
<gene>
    <name evidence="1" type="ORF">ORAREDHAP_LOCUS3372</name>
</gene>
<evidence type="ECO:0000313" key="2">
    <source>
        <dbReference type="Proteomes" id="UP000507245"/>
    </source>
</evidence>
<keyword evidence="2" id="KW-1185">Reference proteome</keyword>
<reference evidence="2" key="1">
    <citation type="journal article" date="2020" name="Genome Biol.">
        <title>Gamete binning: chromosome-level and haplotype-resolved genome assembly enabled by high-throughput single-cell sequencing of gamete genomes.</title>
        <authorList>
            <person name="Campoy J.A."/>
            <person name="Sun H."/>
            <person name="Goel M."/>
            <person name="Jiao W.-B."/>
            <person name="Folz-Donahue K."/>
            <person name="Wang N."/>
            <person name="Rubio M."/>
            <person name="Liu C."/>
            <person name="Kukat C."/>
            <person name="Ruiz D."/>
            <person name="Huettel B."/>
            <person name="Schneeberger K."/>
        </authorList>
    </citation>
    <scope>NUCLEOTIDE SEQUENCE [LARGE SCALE GENOMIC DNA]</scope>
    <source>
        <strain evidence="2">cv. Rojo Pasion</strain>
    </source>
</reference>
<sequence>MSKSQRQVAIETNARGWSVRVLDNARRAGLREALALTTIRRLRYARGAASRSAAGWTGTKSLMHLICCVCGKATFRARRLNVFLWVEAGGRACGRIHGIGILFRMQLFRSEPRSLISGDYFIRTPLNK</sequence>
<organism evidence="1 2">
    <name type="scientific">Prunus armeniaca</name>
    <name type="common">Apricot</name>
    <name type="synonym">Armeniaca vulgaris</name>
    <dbReference type="NCBI Taxonomy" id="36596"/>
    <lineage>
        <taxon>Eukaryota</taxon>
        <taxon>Viridiplantae</taxon>
        <taxon>Streptophyta</taxon>
        <taxon>Embryophyta</taxon>
        <taxon>Tracheophyta</taxon>
        <taxon>Spermatophyta</taxon>
        <taxon>Magnoliopsida</taxon>
        <taxon>eudicotyledons</taxon>
        <taxon>Gunneridae</taxon>
        <taxon>Pentapetalae</taxon>
        <taxon>rosids</taxon>
        <taxon>fabids</taxon>
        <taxon>Rosales</taxon>
        <taxon>Rosaceae</taxon>
        <taxon>Amygdaloideae</taxon>
        <taxon>Amygdaleae</taxon>
        <taxon>Prunus</taxon>
    </lineage>
</organism>
<name>A0A6J5W279_PRUAR</name>
<evidence type="ECO:0000313" key="1">
    <source>
        <dbReference type="EMBL" id="CAB4293937.1"/>
    </source>
</evidence>
<protein>
    <submittedName>
        <fullName evidence="1">Uncharacterized protein</fullName>
    </submittedName>
</protein>
<accession>A0A6J5W279</accession>
<dbReference type="EMBL" id="CAEKKB010000001">
    <property type="protein sequence ID" value="CAB4293937.1"/>
    <property type="molecule type" value="Genomic_DNA"/>
</dbReference>
<dbReference type="AlphaFoldDB" id="A0A6J5W279"/>
<proteinExistence type="predicted"/>